<reference evidence="1 2" key="1">
    <citation type="journal article" date="2014" name="Genome Announc.">
        <title>Draft genome sequences of six enterohepatic helicobacter species isolated from humans and one from rhesus macaques.</title>
        <authorList>
            <person name="Shen Z."/>
            <person name="Sheh A."/>
            <person name="Young S.K."/>
            <person name="Abouelliel A."/>
            <person name="Ward D.V."/>
            <person name="Earl A.M."/>
            <person name="Fox J.G."/>
        </authorList>
    </citation>
    <scope>NUCLEOTIDE SEQUENCE [LARGE SCALE GENOMIC DNA]</scope>
    <source>
        <strain evidence="1 2">MIT 99-5501</strain>
    </source>
</reference>
<evidence type="ECO:0000313" key="2">
    <source>
        <dbReference type="Proteomes" id="UP000018731"/>
    </source>
</evidence>
<sequence length="69" mass="8021">MTLIVENVKEEFLSAFIEVAKNANARIIQQDSQKSDKDIDSSFEALRKEMLEDLKTPQNYAVFERLKDK</sequence>
<proteinExistence type="predicted"/>
<protein>
    <submittedName>
        <fullName evidence="1">Uncharacterized protein</fullName>
    </submittedName>
</protein>
<dbReference type="RefSeq" id="WP_023926677.1">
    <property type="nucleotide sequence ID" value="NZ_KI669454.1"/>
</dbReference>
<dbReference type="HOGENOM" id="CLU_207137_0_0_7"/>
<dbReference type="EMBL" id="AZJI01000001">
    <property type="protein sequence ID" value="ETD24675.1"/>
    <property type="molecule type" value="Genomic_DNA"/>
</dbReference>
<dbReference type="Proteomes" id="UP000018731">
    <property type="component" value="Unassembled WGS sequence"/>
</dbReference>
<gene>
    <name evidence="1" type="ORF">HMPREF2086_00007</name>
</gene>
<evidence type="ECO:0000313" key="1">
    <source>
        <dbReference type="EMBL" id="ETD24675.1"/>
    </source>
</evidence>
<dbReference type="STRING" id="1357400.HMPREF2086_00007"/>
<comment type="caution">
    <text evidence="1">The sequence shown here is derived from an EMBL/GenBank/DDBJ whole genome shotgun (WGS) entry which is preliminary data.</text>
</comment>
<dbReference type="PATRIC" id="fig|1357400.3.peg.11"/>
<name>V8CCC5_9HELI</name>
<accession>V8CCC5</accession>
<dbReference type="AlphaFoldDB" id="V8CCC5"/>
<keyword evidence="2" id="KW-1185">Reference proteome</keyword>
<organism evidence="1 2">
    <name type="scientific">Helicobacter macacae MIT 99-5501</name>
    <dbReference type="NCBI Taxonomy" id="1357400"/>
    <lineage>
        <taxon>Bacteria</taxon>
        <taxon>Pseudomonadati</taxon>
        <taxon>Campylobacterota</taxon>
        <taxon>Epsilonproteobacteria</taxon>
        <taxon>Campylobacterales</taxon>
        <taxon>Helicobacteraceae</taxon>
        <taxon>Helicobacter</taxon>
    </lineage>
</organism>